<dbReference type="EMBL" id="CAKOGP040000016">
    <property type="protein sequence ID" value="CAJ1927479.1"/>
    <property type="molecule type" value="Genomic_DNA"/>
</dbReference>
<evidence type="ECO:0000313" key="2">
    <source>
        <dbReference type="Proteomes" id="UP001295423"/>
    </source>
</evidence>
<name>A0AAD2CCB7_9STRA</name>
<dbReference type="AlphaFoldDB" id="A0AAD2CCB7"/>
<keyword evidence="2" id="KW-1185">Reference proteome</keyword>
<accession>A0AAD2CCB7</accession>
<comment type="caution">
    <text evidence="1">The sequence shown here is derived from an EMBL/GenBank/DDBJ whole genome shotgun (WGS) entry which is preliminary data.</text>
</comment>
<protein>
    <recommendedName>
        <fullName evidence="3">Reverse transcriptase domain-containing protein</fullName>
    </recommendedName>
</protein>
<sequence length="600" mass="66427">MSEPLYTMFTGPGADNNQQLLLEGKLPIPGGLAYPTQAFLRHCRLHDSYRPRPFPLTVEEHVDFWSRTPENKGSEPHDLHNGHFKAGALSELLASCDTAFRDLPLHSGHVPELWKNLMNFAIEKKPGDFRPQGMRTIQLFNSEAQANYKKAGRAAMKNAEEDDIIPKGQCGSRKQHQSIDLALSKRLIWDSLILERRSSGWISNDAKSCFDRIVHWVAKTALRRFGLPVTVTNLMFDILAKAKHRVRTGFGDSDRTFGPTGDVPFQGCGQGNGAGPCIWVAISAILIDAMEAEGFGYKSRTALTNEEFFASCFCFVDDTDVMESNDNVETTGEDLLPSAQSALDLWSGGISATGGAINPAKKAEMPGELTLQEPTGLWATLQRLQPDEAERTLGVMMAPLETGTAQHLALREKAKNWAAKFRPQHLLCYDVLPLIKATALKTLEYVMPLSTLGRSDWASIMSPILQASLHKAGVCCSFPRVVVFAPLKYQGLGIPHPFALQVFHHLSVLMRHSANRTKTGQYLEANLQSHQLETGTSFPLLQQEPTNTGILASETWLKRVWIKLDSLGIRVEISSPPLSLHRANDRLLMDIFIDAVDPAL</sequence>
<gene>
    <name evidence="1" type="ORF">CYCCA115_LOCUS1313</name>
</gene>
<organism evidence="1 2">
    <name type="scientific">Cylindrotheca closterium</name>
    <dbReference type="NCBI Taxonomy" id="2856"/>
    <lineage>
        <taxon>Eukaryota</taxon>
        <taxon>Sar</taxon>
        <taxon>Stramenopiles</taxon>
        <taxon>Ochrophyta</taxon>
        <taxon>Bacillariophyta</taxon>
        <taxon>Bacillariophyceae</taxon>
        <taxon>Bacillariophycidae</taxon>
        <taxon>Bacillariales</taxon>
        <taxon>Bacillariaceae</taxon>
        <taxon>Cylindrotheca</taxon>
    </lineage>
</organism>
<reference evidence="1" key="1">
    <citation type="submission" date="2023-08" db="EMBL/GenBank/DDBJ databases">
        <authorList>
            <person name="Audoor S."/>
            <person name="Bilcke G."/>
        </authorList>
    </citation>
    <scope>NUCLEOTIDE SEQUENCE</scope>
</reference>
<evidence type="ECO:0000313" key="1">
    <source>
        <dbReference type="EMBL" id="CAJ1927479.1"/>
    </source>
</evidence>
<evidence type="ECO:0008006" key="3">
    <source>
        <dbReference type="Google" id="ProtNLM"/>
    </source>
</evidence>
<dbReference type="Proteomes" id="UP001295423">
    <property type="component" value="Unassembled WGS sequence"/>
</dbReference>
<proteinExistence type="predicted"/>